<dbReference type="OrthoDB" id="27092at2"/>
<dbReference type="GO" id="GO:0016787">
    <property type="term" value="F:hydrolase activity"/>
    <property type="evidence" value="ECO:0007669"/>
    <property type="project" value="UniProtKB-KW"/>
</dbReference>
<name>A0A5Q6S2R0_9ACTN</name>
<feature type="domain" description="AB hydrolase-1" evidence="1">
    <location>
        <begin position="22"/>
        <end position="256"/>
    </location>
</feature>
<gene>
    <name evidence="2" type="ORF">FE697_001640</name>
</gene>
<evidence type="ECO:0000259" key="1">
    <source>
        <dbReference type="Pfam" id="PF12697"/>
    </source>
</evidence>
<dbReference type="AlphaFoldDB" id="A0A5Q6S2R0"/>
<dbReference type="SUPFAM" id="SSF53474">
    <property type="entry name" value="alpha/beta-Hydrolases"/>
    <property type="match status" value="1"/>
</dbReference>
<sequence>MEPTGAPVSEIVYSRNGSGEPVVLVHGIGHRKEAWRPVATRLAETHDVVAIDLPGFGASPALTKSRRDGMDDFADTLETFFAELGIERPHIVGNSLGGAIALELAARGSVRTATALSPAGFWTEPGRARAFALLLGLKMTSAAPEPVVRRIATRRWSRAAAMSTLFAHPGRIDADDFLGDTFALRDCTAFGRVLRAGTRYSYRARPVVPTTVAWGTKDRILVPSQAEEARRRLPHATHVPLPDCGHVPMIDAPDLITRVILDRTRSVDLVPAA</sequence>
<organism evidence="2 3">
    <name type="scientific">Mumia zhuanghuii</name>
    <dbReference type="NCBI Taxonomy" id="2585211"/>
    <lineage>
        <taxon>Bacteria</taxon>
        <taxon>Bacillati</taxon>
        <taxon>Actinomycetota</taxon>
        <taxon>Actinomycetes</taxon>
        <taxon>Propionibacteriales</taxon>
        <taxon>Nocardioidaceae</taxon>
        <taxon>Mumia</taxon>
    </lineage>
</organism>
<dbReference type="Gene3D" id="3.40.50.1820">
    <property type="entry name" value="alpha/beta hydrolase"/>
    <property type="match status" value="1"/>
</dbReference>
<dbReference type="InterPro" id="IPR000073">
    <property type="entry name" value="AB_hydrolase_1"/>
</dbReference>
<evidence type="ECO:0000313" key="3">
    <source>
        <dbReference type="Proteomes" id="UP000307768"/>
    </source>
</evidence>
<protein>
    <submittedName>
        <fullName evidence="2">Alpha/beta hydrolase</fullName>
    </submittedName>
</protein>
<reference evidence="2 3" key="1">
    <citation type="submission" date="2019-09" db="EMBL/GenBank/DDBJ databases">
        <title>Mumia zhuanghuii sp. nov. isolated from the intestinal contents of plateau pika (Ochotona curzoniae) in the Qinghai-Tibet plateau of China.</title>
        <authorList>
            <person name="Tian Z."/>
        </authorList>
    </citation>
    <scope>NUCLEOTIDE SEQUENCE [LARGE SCALE GENOMIC DNA]</scope>
    <source>
        <strain evidence="3">350</strain>
    </source>
</reference>
<proteinExistence type="predicted"/>
<dbReference type="EMBL" id="VDFQ02000001">
    <property type="protein sequence ID" value="KAA1424653.1"/>
    <property type="molecule type" value="Genomic_DNA"/>
</dbReference>
<dbReference type="PANTHER" id="PTHR46438:SF11">
    <property type="entry name" value="LIPASE-RELATED"/>
    <property type="match status" value="1"/>
</dbReference>
<evidence type="ECO:0000313" key="2">
    <source>
        <dbReference type="EMBL" id="KAA1424653.1"/>
    </source>
</evidence>
<keyword evidence="2" id="KW-0378">Hydrolase</keyword>
<comment type="caution">
    <text evidence="2">The sequence shown here is derived from an EMBL/GenBank/DDBJ whole genome shotgun (WGS) entry which is preliminary data.</text>
</comment>
<dbReference type="Pfam" id="PF12697">
    <property type="entry name" value="Abhydrolase_6"/>
    <property type="match status" value="1"/>
</dbReference>
<accession>A0A5Q6S2R0</accession>
<dbReference type="PRINTS" id="PR00111">
    <property type="entry name" value="ABHYDROLASE"/>
</dbReference>
<dbReference type="PANTHER" id="PTHR46438">
    <property type="entry name" value="ALPHA/BETA-HYDROLASES SUPERFAMILY PROTEIN"/>
    <property type="match status" value="1"/>
</dbReference>
<dbReference type="Proteomes" id="UP000307768">
    <property type="component" value="Unassembled WGS sequence"/>
</dbReference>
<dbReference type="InterPro" id="IPR029058">
    <property type="entry name" value="AB_hydrolase_fold"/>
</dbReference>